<feature type="compositionally biased region" description="Low complexity" evidence="1">
    <location>
        <begin position="244"/>
        <end position="255"/>
    </location>
</feature>
<dbReference type="Proteomes" id="UP001165121">
    <property type="component" value="Unassembled WGS sequence"/>
</dbReference>
<feature type="compositionally biased region" description="Low complexity" evidence="1">
    <location>
        <begin position="170"/>
        <end position="205"/>
    </location>
</feature>
<dbReference type="AlphaFoldDB" id="A0A9W6YA45"/>
<feature type="region of interest" description="Disordered" evidence="1">
    <location>
        <begin position="462"/>
        <end position="487"/>
    </location>
</feature>
<feature type="region of interest" description="Disordered" evidence="1">
    <location>
        <begin position="20"/>
        <end position="68"/>
    </location>
</feature>
<comment type="caution">
    <text evidence="2">The sequence shown here is derived from an EMBL/GenBank/DDBJ whole genome shotgun (WGS) entry which is preliminary data.</text>
</comment>
<dbReference type="OrthoDB" id="18186at2759"/>
<feature type="region of interest" description="Disordered" evidence="1">
    <location>
        <begin position="152"/>
        <end position="255"/>
    </location>
</feature>
<reference evidence="2" key="1">
    <citation type="submission" date="2023-04" db="EMBL/GenBank/DDBJ databases">
        <title>Phytophthora fragariaefolia NBRC 109709.</title>
        <authorList>
            <person name="Ichikawa N."/>
            <person name="Sato H."/>
            <person name="Tonouchi N."/>
        </authorList>
    </citation>
    <scope>NUCLEOTIDE SEQUENCE</scope>
    <source>
        <strain evidence="2">NBRC 109709</strain>
    </source>
</reference>
<name>A0A9W6YA45_9STRA</name>
<organism evidence="2 3">
    <name type="scientific">Phytophthora fragariaefolia</name>
    <dbReference type="NCBI Taxonomy" id="1490495"/>
    <lineage>
        <taxon>Eukaryota</taxon>
        <taxon>Sar</taxon>
        <taxon>Stramenopiles</taxon>
        <taxon>Oomycota</taxon>
        <taxon>Peronosporomycetes</taxon>
        <taxon>Peronosporales</taxon>
        <taxon>Peronosporaceae</taxon>
        <taxon>Phytophthora</taxon>
    </lineage>
</organism>
<sequence length="487" mass="51165">MSRTKTSGTTVMATGVVTRSQGPVDVPNAPAPETITGTSEAENATPPVTPRTTSLNGAVPGVVADTPPSIAGLTRNTDMETAPTSQRPHVAATAAATDGSTATNVVMTGSDGAPLVNDEVRTLTQAIHLMMTTVVRVDEARMNGIETARVSAASAATDATPGNETEALKTPAAVTAPETTTTASATTNKPPPTTMATPTTTMMRPVVSAEPATVPRETVEHPRMSEATSVRSGPVMTRRPPSPDSSGDSSDSSPWDSISTWIAKVDLAVQGARISGRGDWMDEELHFVVGNKLQDDAAGWWVQMDKELPMAEKTWTHLKAALVRRYGKRPDQAMAEWRVYQRVMMLVKQASVPTALEQAVDKATAIGSPIDNVVRGMVNIGQPWATAPNTYAVSMDGTMGRVAIIPGVGTGVAPTSDVIAAQAGSDSNGVAYSTNPHGVYNKYTGTWDVPDGRFWNGRYWQPSRRGAKHRASRDARAGGKRGSGPGA</sequence>
<evidence type="ECO:0000256" key="1">
    <source>
        <dbReference type="SAM" id="MobiDB-lite"/>
    </source>
</evidence>
<dbReference type="EMBL" id="BSXT01004474">
    <property type="protein sequence ID" value="GMF57994.1"/>
    <property type="molecule type" value="Genomic_DNA"/>
</dbReference>
<proteinExistence type="predicted"/>
<protein>
    <submittedName>
        <fullName evidence="2">Unnamed protein product</fullName>
    </submittedName>
</protein>
<keyword evidence="3" id="KW-1185">Reference proteome</keyword>
<evidence type="ECO:0000313" key="3">
    <source>
        <dbReference type="Proteomes" id="UP001165121"/>
    </source>
</evidence>
<accession>A0A9W6YA45</accession>
<evidence type="ECO:0000313" key="2">
    <source>
        <dbReference type="EMBL" id="GMF57994.1"/>
    </source>
</evidence>
<gene>
    <name evidence="2" type="ORF">Pfra01_002487200</name>
</gene>